<dbReference type="EMBL" id="JAHWGI010001149">
    <property type="protein sequence ID" value="KAK3923704.1"/>
    <property type="molecule type" value="Genomic_DNA"/>
</dbReference>
<feature type="domain" description="Peptidase S1" evidence="7">
    <location>
        <begin position="60"/>
        <end position="295"/>
    </location>
</feature>
<name>A0AAE1LM68_9NEOP</name>
<dbReference type="PANTHER" id="PTHR24276:SF91">
    <property type="entry name" value="AT26814P-RELATED"/>
    <property type="match status" value="1"/>
</dbReference>
<proteinExistence type="inferred from homology"/>
<organism evidence="8 9">
    <name type="scientific">Frankliniella fusca</name>
    <dbReference type="NCBI Taxonomy" id="407009"/>
    <lineage>
        <taxon>Eukaryota</taxon>
        <taxon>Metazoa</taxon>
        <taxon>Ecdysozoa</taxon>
        <taxon>Arthropoda</taxon>
        <taxon>Hexapoda</taxon>
        <taxon>Insecta</taxon>
        <taxon>Pterygota</taxon>
        <taxon>Neoptera</taxon>
        <taxon>Paraneoptera</taxon>
        <taxon>Thysanoptera</taxon>
        <taxon>Terebrantia</taxon>
        <taxon>Thripoidea</taxon>
        <taxon>Thripidae</taxon>
        <taxon>Frankliniella</taxon>
    </lineage>
</organism>
<dbReference type="GO" id="GO:0004252">
    <property type="term" value="F:serine-type endopeptidase activity"/>
    <property type="evidence" value="ECO:0007669"/>
    <property type="project" value="InterPro"/>
</dbReference>
<reference evidence="8" key="1">
    <citation type="submission" date="2021-07" db="EMBL/GenBank/DDBJ databases">
        <authorList>
            <person name="Catto M.A."/>
            <person name="Jacobson A."/>
            <person name="Kennedy G."/>
            <person name="Labadie P."/>
            <person name="Hunt B.G."/>
            <person name="Srinivasan R."/>
        </authorList>
    </citation>
    <scope>NUCLEOTIDE SEQUENCE</scope>
    <source>
        <strain evidence="8">PL_HMW_Pooled</strain>
        <tissue evidence="8">Head</tissue>
    </source>
</reference>
<keyword evidence="2" id="KW-0645">Protease</keyword>
<dbReference type="PROSITE" id="PS50240">
    <property type="entry name" value="TRYPSIN_DOM"/>
    <property type="match status" value="1"/>
</dbReference>
<dbReference type="PROSITE" id="PS00134">
    <property type="entry name" value="TRYPSIN_HIS"/>
    <property type="match status" value="1"/>
</dbReference>
<dbReference type="AlphaFoldDB" id="A0AAE1LM68"/>
<dbReference type="InterPro" id="IPR001314">
    <property type="entry name" value="Peptidase_S1A"/>
</dbReference>
<evidence type="ECO:0000259" key="7">
    <source>
        <dbReference type="PROSITE" id="PS50240"/>
    </source>
</evidence>
<evidence type="ECO:0000313" key="9">
    <source>
        <dbReference type="Proteomes" id="UP001219518"/>
    </source>
</evidence>
<dbReference type="Proteomes" id="UP001219518">
    <property type="component" value="Unassembled WGS sequence"/>
</dbReference>
<comment type="similarity">
    <text evidence="1">Belongs to the peptidase S1 family.</text>
</comment>
<dbReference type="CDD" id="cd00190">
    <property type="entry name" value="Tryp_SPc"/>
    <property type="match status" value="1"/>
</dbReference>
<sequence>MSSAPTLVLVLLAVVLAALVAPAPARAAPSSSADWDWLFGPDADDDAQDDDYQRRYGIDIVGGDTADIKTVPYQVSVEVNSAHSCGGSVLSARWVLTAAHCTYGKDPRWLQVRAGTDQLQRGGSLLAVRRAVNHPKYVHGHQDWDVSVLELAGTLSFGSTIKAVTLPAAGAEPSTNTAVLASGWGLTQAQKGKGRSGRPAPNLPQQLRKVTVRVVQRSTCANVYRGVLTDRMICAAAPGKDTCTYDSGGPLVDSARGVQVGVVSWGQGCADPNYPGVYVHLGNKDVRQFIKSYAGV</sequence>
<feature type="signal peptide" evidence="6">
    <location>
        <begin position="1"/>
        <end position="27"/>
    </location>
</feature>
<evidence type="ECO:0000256" key="3">
    <source>
        <dbReference type="ARBA" id="ARBA00022801"/>
    </source>
</evidence>
<keyword evidence="4" id="KW-0720">Serine protease</keyword>
<keyword evidence="6" id="KW-0732">Signal</keyword>
<evidence type="ECO:0000313" key="8">
    <source>
        <dbReference type="EMBL" id="KAK3923704.1"/>
    </source>
</evidence>
<dbReference type="InterPro" id="IPR001254">
    <property type="entry name" value="Trypsin_dom"/>
</dbReference>
<dbReference type="FunFam" id="2.40.10.10:FF:000034">
    <property type="entry name" value="Eupolytin"/>
    <property type="match status" value="1"/>
</dbReference>
<reference evidence="8" key="2">
    <citation type="journal article" date="2023" name="BMC Genomics">
        <title>Pest status, molecular evolution, and epigenetic factors derived from the genome assembly of Frankliniella fusca, a thysanopteran phytovirus vector.</title>
        <authorList>
            <person name="Catto M.A."/>
            <person name="Labadie P.E."/>
            <person name="Jacobson A.L."/>
            <person name="Kennedy G.G."/>
            <person name="Srinivasan R."/>
            <person name="Hunt B.G."/>
        </authorList>
    </citation>
    <scope>NUCLEOTIDE SEQUENCE</scope>
    <source>
        <strain evidence="8">PL_HMW_Pooled</strain>
    </source>
</reference>
<dbReference type="InterPro" id="IPR050430">
    <property type="entry name" value="Peptidase_S1"/>
</dbReference>
<comment type="caution">
    <text evidence="8">The sequence shown here is derived from an EMBL/GenBank/DDBJ whole genome shotgun (WGS) entry which is preliminary data.</text>
</comment>
<protein>
    <submittedName>
        <fullName evidence="8">Trypsin-1</fullName>
    </submittedName>
</protein>
<accession>A0AAE1LM68</accession>
<evidence type="ECO:0000256" key="5">
    <source>
        <dbReference type="ARBA" id="ARBA00023157"/>
    </source>
</evidence>
<keyword evidence="9" id="KW-1185">Reference proteome</keyword>
<dbReference type="PANTHER" id="PTHR24276">
    <property type="entry name" value="POLYSERASE-RELATED"/>
    <property type="match status" value="1"/>
</dbReference>
<dbReference type="InterPro" id="IPR043504">
    <property type="entry name" value="Peptidase_S1_PA_chymotrypsin"/>
</dbReference>
<dbReference type="Pfam" id="PF00089">
    <property type="entry name" value="Trypsin"/>
    <property type="match status" value="1"/>
</dbReference>
<evidence type="ECO:0000256" key="6">
    <source>
        <dbReference type="SAM" id="SignalP"/>
    </source>
</evidence>
<dbReference type="InterPro" id="IPR009003">
    <property type="entry name" value="Peptidase_S1_PA"/>
</dbReference>
<keyword evidence="3" id="KW-0378">Hydrolase</keyword>
<dbReference type="SUPFAM" id="SSF50494">
    <property type="entry name" value="Trypsin-like serine proteases"/>
    <property type="match status" value="1"/>
</dbReference>
<gene>
    <name evidence="8" type="ORF">KUF71_002113</name>
</gene>
<feature type="chain" id="PRO_5042033827" evidence="6">
    <location>
        <begin position="28"/>
        <end position="296"/>
    </location>
</feature>
<dbReference type="Gene3D" id="2.40.10.10">
    <property type="entry name" value="Trypsin-like serine proteases"/>
    <property type="match status" value="2"/>
</dbReference>
<evidence type="ECO:0000256" key="1">
    <source>
        <dbReference type="ARBA" id="ARBA00007664"/>
    </source>
</evidence>
<evidence type="ECO:0000256" key="2">
    <source>
        <dbReference type="ARBA" id="ARBA00022670"/>
    </source>
</evidence>
<dbReference type="InterPro" id="IPR018114">
    <property type="entry name" value="TRYPSIN_HIS"/>
</dbReference>
<dbReference type="PRINTS" id="PR00722">
    <property type="entry name" value="CHYMOTRYPSIN"/>
</dbReference>
<evidence type="ECO:0000256" key="4">
    <source>
        <dbReference type="ARBA" id="ARBA00022825"/>
    </source>
</evidence>
<dbReference type="GO" id="GO:0006508">
    <property type="term" value="P:proteolysis"/>
    <property type="evidence" value="ECO:0007669"/>
    <property type="project" value="UniProtKB-KW"/>
</dbReference>
<keyword evidence="5" id="KW-1015">Disulfide bond</keyword>
<dbReference type="SMART" id="SM00020">
    <property type="entry name" value="Tryp_SPc"/>
    <property type="match status" value="1"/>
</dbReference>